<organism evidence="5 6">
    <name type="scientific">Povalibacter uvarum</name>
    <dbReference type="NCBI Taxonomy" id="732238"/>
    <lineage>
        <taxon>Bacteria</taxon>
        <taxon>Pseudomonadati</taxon>
        <taxon>Pseudomonadota</taxon>
        <taxon>Gammaproteobacteria</taxon>
        <taxon>Steroidobacterales</taxon>
        <taxon>Steroidobacteraceae</taxon>
        <taxon>Povalibacter</taxon>
    </lineage>
</organism>
<accession>A0A841HSL1</accession>
<dbReference type="InterPro" id="IPR018060">
    <property type="entry name" value="HTH_AraC"/>
</dbReference>
<dbReference type="GO" id="GO:0043565">
    <property type="term" value="F:sequence-specific DNA binding"/>
    <property type="evidence" value="ECO:0007669"/>
    <property type="project" value="InterPro"/>
</dbReference>
<gene>
    <name evidence="5" type="ORF">HNQ60_004767</name>
</gene>
<name>A0A841HSL1_9GAMM</name>
<dbReference type="AlphaFoldDB" id="A0A841HSL1"/>
<dbReference type="SMART" id="SM00342">
    <property type="entry name" value="HTH_ARAC"/>
    <property type="match status" value="1"/>
</dbReference>
<reference evidence="5 6" key="1">
    <citation type="submission" date="2020-08" db="EMBL/GenBank/DDBJ databases">
        <title>Genomic Encyclopedia of Type Strains, Phase IV (KMG-IV): sequencing the most valuable type-strain genomes for metagenomic binning, comparative biology and taxonomic classification.</title>
        <authorList>
            <person name="Goeker M."/>
        </authorList>
    </citation>
    <scope>NUCLEOTIDE SEQUENCE [LARGE SCALE GENOMIC DNA]</scope>
    <source>
        <strain evidence="5 6">DSM 26723</strain>
    </source>
</reference>
<dbReference type="InterPro" id="IPR009057">
    <property type="entry name" value="Homeodomain-like_sf"/>
</dbReference>
<dbReference type="InterPro" id="IPR050204">
    <property type="entry name" value="AraC_XylS_family_regulators"/>
</dbReference>
<sequence>MIVRRTHELQNGASPARLGTDDSVILDLNTQSIDYTLDGRRLALLCAWNGSEEVSVDGRRIMVDDDTWMLAPAGPVSVRIRSPRNVHSLSILFRPGMPEDVLGSLTTPEDRMLEDGELVTGSVLPFAPHLHTHDRSVTPVLLFIRRHCEMGLDDALWYEEQLAFLLERLLIHHRHLLARARQIPVRRAATRREILRRVSLATDFIHSNFSRPLMLTDMARAAFLSRHHFLRLFKQIHEVTPHEYLQRKRTSVAARLLRSSQRQVDEVVKEVGFDSRSTLFRALRRFHGVTPRECRNAAEAPVFMGNVGGGGSQWVADDNTPRRAEAVAH</sequence>
<dbReference type="PROSITE" id="PS01124">
    <property type="entry name" value="HTH_ARAC_FAMILY_2"/>
    <property type="match status" value="1"/>
</dbReference>
<evidence type="ECO:0000313" key="6">
    <source>
        <dbReference type="Proteomes" id="UP000588068"/>
    </source>
</evidence>
<comment type="caution">
    <text evidence="5">The sequence shown here is derived from an EMBL/GenBank/DDBJ whole genome shotgun (WGS) entry which is preliminary data.</text>
</comment>
<dbReference type="GO" id="GO:0003700">
    <property type="term" value="F:DNA-binding transcription factor activity"/>
    <property type="evidence" value="ECO:0007669"/>
    <property type="project" value="InterPro"/>
</dbReference>
<evidence type="ECO:0000259" key="4">
    <source>
        <dbReference type="PROSITE" id="PS01124"/>
    </source>
</evidence>
<dbReference type="EMBL" id="JACHHZ010000006">
    <property type="protein sequence ID" value="MBB6095876.1"/>
    <property type="molecule type" value="Genomic_DNA"/>
</dbReference>
<evidence type="ECO:0000256" key="1">
    <source>
        <dbReference type="ARBA" id="ARBA00023015"/>
    </source>
</evidence>
<feature type="domain" description="HTH araC/xylS-type" evidence="4">
    <location>
        <begin position="199"/>
        <end position="297"/>
    </location>
</feature>
<dbReference type="PANTHER" id="PTHR46796">
    <property type="entry name" value="HTH-TYPE TRANSCRIPTIONAL ACTIVATOR RHAS-RELATED"/>
    <property type="match status" value="1"/>
</dbReference>
<proteinExistence type="predicted"/>
<dbReference type="SUPFAM" id="SSF46689">
    <property type="entry name" value="Homeodomain-like"/>
    <property type="match status" value="2"/>
</dbReference>
<dbReference type="Proteomes" id="UP000588068">
    <property type="component" value="Unassembled WGS sequence"/>
</dbReference>
<dbReference type="Pfam" id="PF12833">
    <property type="entry name" value="HTH_18"/>
    <property type="match status" value="1"/>
</dbReference>
<keyword evidence="1" id="KW-0805">Transcription regulation</keyword>
<keyword evidence="6" id="KW-1185">Reference proteome</keyword>
<dbReference type="Gene3D" id="1.10.10.60">
    <property type="entry name" value="Homeodomain-like"/>
    <property type="match status" value="2"/>
</dbReference>
<dbReference type="RefSeq" id="WP_184335263.1">
    <property type="nucleotide sequence ID" value="NZ_JACHHZ010000006.1"/>
</dbReference>
<keyword evidence="3" id="KW-0804">Transcription</keyword>
<evidence type="ECO:0000313" key="5">
    <source>
        <dbReference type="EMBL" id="MBB6095876.1"/>
    </source>
</evidence>
<evidence type="ECO:0000256" key="3">
    <source>
        <dbReference type="ARBA" id="ARBA00023163"/>
    </source>
</evidence>
<protein>
    <submittedName>
        <fullName evidence="5">AraC-like DNA-binding protein</fullName>
    </submittedName>
</protein>
<keyword evidence="2 5" id="KW-0238">DNA-binding</keyword>
<evidence type="ECO:0000256" key="2">
    <source>
        <dbReference type="ARBA" id="ARBA00023125"/>
    </source>
</evidence>